<keyword evidence="2" id="KW-0472">Membrane</keyword>
<evidence type="ECO:0000256" key="2">
    <source>
        <dbReference type="SAM" id="Phobius"/>
    </source>
</evidence>
<gene>
    <name evidence="3" type="ORF">ACFFGN_22860</name>
</gene>
<proteinExistence type="predicted"/>
<accession>A0ABV6QQM8</accession>
<evidence type="ECO:0000313" key="4">
    <source>
        <dbReference type="Proteomes" id="UP001589890"/>
    </source>
</evidence>
<feature type="transmembrane region" description="Helical" evidence="2">
    <location>
        <begin position="134"/>
        <end position="153"/>
    </location>
</feature>
<organism evidence="3 4">
    <name type="scientific">Kribbella deserti</name>
    <dbReference type="NCBI Taxonomy" id="1926257"/>
    <lineage>
        <taxon>Bacteria</taxon>
        <taxon>Bacillati</taxon>
        <taxon>Actinomycetota</taxon>
        <taxon>Actinomycetes</taxon>
        <taxon>Propionibacteriales</taxon>
        <taxon>Kribbellaceae</taxon>
        <taxon>Kribbella</taxon>
    </lineage>
</organism>
<sequence length="997" mass="105728">MPLRKLPTEEEAADALLQLEALRQRQQDRKAVWPPPVLMACAAGLLVTVLLPGSGENSCYLWRASSDPTMGRLVASLLPLITLAVVLLDAMLPERSTQRLRLRGWGAVVLGVLTIFAWGGLVTQGRTNCGSSPAIVGTVTLGLIATVTMIVWARHQEKPVPQLLPGGADAKAEAEPLNQAELRVAFVYLQQVLDRLKASHVLRLAPLAAGASGLLLLSTVLPWWELVDPVATGTAGSEAGLPRFQLWEMRFTGSWPVVLVATAVTTILAAVISATTPIARYARHAILLAGATATGLVTTTGLLVSVLRFPPRLADGVGYRAGVGAWLALALGLALTVLGLASLVQAVRRTSRGWPVQLASVFLAAVVGVTTSLATPTVTEQVSQPETRDGVPHSLLDLRGGLFSDPMGLRVSLGSHNALNSVAWDLDGGPGFWVMGRTGSDTSTVFDLRHGLALPRTSLSHGYSPPILIGVSGGRMLLLTAHARDRRWALLAVPLNLPFADLGLKHRNADGSYYVTPGVERLAQGEGFMRLQSSADSTVTMWNEDRTWRVPLAELRTGLRLDSFAIDLGPGSRSKLSSAPDGTMAWWNGRQGIAVMRPGRGIEQLTGRSAKGCPVSSDITGSDLGTAAFTVDTGGNIWVSGDARIPAAVLTPDGTLRIVPGLTQRVWEVVARPDGSVVLETRAGRETRLLVIPNAAKAAAHYKAAPPPSDRCRGPVQQASGKPYSGVEVPDVPEVVSPVAVDGKPGAPRYHSAHGLLALDPSGRLVRLQYPQESIVVAPDGEGGLWWGTAERTEAPNPRHFTAVHLPARARTAITVKDPVPAVARRREGSAAAYGDQFVAPMGQDRYGFYGPSGQAKQVPVSTNDAGSGKPVIGLTSSGAAGIVLQGRLVSVTPDGRQVDLFGGPGEEQWSIWSALKHRIPPDKWSAEGTWFGGPDGRLWGYDGSHLYRVDGVGKVTVIAGPEDGLPQVAYAVTRIGTDLYFEFGDDVLRVRTKVAR</sequence>
<keyword evidence="2" id="KW-0812">Transmembrane</keyword>
<feature type="transmembrane region" description="Helical" evidence="2">
    <location>
        <begin position="253"/>
        <end position="274"/>
    </location>
</feature>
<evidence type="ECO:0008006" key="5">
    <source>
        <dbReference type="Google" id="ProtNLM"/>
    </source>
</evidence>
<feature type="transmembrane region" description="Helical" evidence="2">
    <location>
        <begin position="204"/>
        <end position="224"/>
    </location>
</feature>
<feature type="transmembrane region" description="Helical" evidence="2">
    <location>
        <begin position="286"/>
        <end position="309"/>
    </location>
</feature>
<feature type="transmembrane region" description="Helical" evidence="2">
    <location>
        <begin position="356"/>
        <end position="374"/>
    </location>
</feature>
<dbReference type="EMBL" id="JBHLTC010000030">
    <property type="protein sequence ID" value="MFC0626940.1"/>
    <property type="molecule type" value="Genomic_DNA"/>
</dbReference>
<comment type="caution">
    <text evidence="3">The sequence shown here is derived from an EMBL/GenBank/DDBJ whole genome shotgun (WGS) entry which is preliminary data.</text>
</comment>
<keyword evidence="4" id="KW-1185">Reference proteome</keyword>
<feature type="region of interest" description="Disordered" evidence="1">
    <location>
        <begin position="702"/>
        <end position="728"/>
    </location>
</feature>
<name>A0ABV6QQM8_9ACTN</name>
<keyword evidence="2" id="KW-1133">Transmembrane helix</keyword>
<evidence type="ECO:0000256" key="1">
    <source>
        <dbReference type="SAM" id="MobiDB-lite"/>
    </source>
</evidence>
<dbReference type="RefSeq" id="WP_380051080.1">
    <property type="nucleotide sequence ID" value="NZ_JBHLTC010000030.1"/>
</dbReference>
<feature type="transmembrane region" description="Helical" evidence="2">
    <location>
        <begin position="73"/>
        <end position="92"/>
    </location>
</feature>
<dbReference type="Proteomes" id="UP001589890">
    <property type="component" value="Unassembled WGS sequence"/>
</dbReference>
<reference evidence="3 4" key="1">
    <citation type="submission" date="2024-09" db="EMBL/GenBank/DDBJ databases">
        <authorList>
            <person name="Sun Q."/>
            <person name="Mori K."/>
        </authorList>
    </citation>
    <scope>NUCLEOTIDE SEQUENCE [LARGE SCALE GENOMIC DNA]</scope>
    <source>
        <strain evidence="3 4">CGMCC 1.15906</strain>
    </source>
</reference>
<feature type="transmembrane region" description="Helical" evidence="2">
    <location>
        <begin position="104"/>
        <end position="122"/>
    </location>
</feature>
<protein>
    <recommendedName>
        <fullName evidence="5">ABC transporter permease</fullName>
    </recommendedName>
</protein>
<evidence type="ECO:0000313" key="3">
    <source>
        <dbReference type="EMBL" id="MFC0626940.1"/>
    </source>
</evidence>
<feature type="transmembrane region" description="Helical" evidence="2">
    <location>
        <begin position="321"/>
        <end position="344"/>
    </location>
</feature>
<feature type="transmembrane region" description="Helical" evidence="2">
    <location>
        <begin position="32"/>
        <end position="53"/>
    </location>
</feature>